<comment type="similarity">
    <text evidence="2">Belongs to the diacylglycerol/lipid kinase family.</text>
</comment>
<keyword evidence="6" id="KW-0067">ATP-binding</keyword>
<gene>
    <name evidence="11" type="ORF">H9841_00655</name>
</gene>
<dbReference type="Pfam" id="PF19279">
    <property type="entry name" value="YegS_C"/>
    <property type="match status" value="1"/>
</dbReference>
<dbReference type="PANTHER" id="PTHR12358">
    <property type="entry name" value="SPHINGOSINE KINASE"/>
    <property type="match status" value="1"/>
</dbReference>
<dbReference type="InterPro" id="IPR016064">
    <property type="entry name" value="NAD/diacylglycerol_kinase_sf"/>
</dbReference>
<accession>A0A9D1Y9N7</accession>
<dbReference type="PROSITE" id="PS50146">
    <property type="entry name" value="DAGK"/>
    <property type="match status" value="1"/>
</dbReference>
<reference evidence="11" key="1">
    <citation type="journal article" date="2021" name="PeerJ">
        <title>Extensive microbial diversity within the chicken gut microbiome revealed by metagenomics and culture.</title>
        <authorList>
            <person name="Gilroy R."/>
            <person name="Ravi A."/>
            <person name="Getino M."/>
            <person name="Pursley I."/>
            <person name="Horton D.L."/>
            <person name="Alikhan N.F."/>
            <person name="Baker D."/>
            <person name="Gharbi K."/>
            <person name="Hall N."/>
            <person name="Watson M."/>
            <person name="Adriaenssens E.M."/>
            <person name="Foster-Nyarko E."/>
            <person name="Jarju S."/>
            <person name="Secka A."/>
            <person name="Antonio M."/>
            <person name="Oren A."/>
            <person name="Chaudhuri R.R."/>
            <person name="La Ragione R."/>
            <person name="Hildebrand F."/>
            <person name="Pallen M.J."/>
        </authorList>
    </citation>
    <scope>NUCLEOTIDE SEQUENCE</scope>
    <source>
        <strain evidence="11">ChiBcec16_6824</strain>
    </source>
</reference>
<dbReference type="Gene3D" id="2.60.200.40">
    <property type="match status" value="1"/>
</dbReference>
<dbReference type="GO" id="GO:0005524">
    <property type="term" value="F:ATP binding"/>
    <property type="evidence" value="ECO:0007669"/>
    <property type="project" value="UniProtKB-KW"/>
</dbReference>
<evidence type="ECO:0000256" key="6">
    <source>
        <dbReference type="ARBA" id="ARBA00022840"/>
    </source>
</evidence>
<dbReference type="EMBL" id="DXDX01000012">
    <property type="protein sequence ID" value="HIY20396.1"/>
    <property type="molecule type" value="Genomic_DNA"/>
</dbReference>
<dbReference type="SMART" id="SM00046">
    <property type="entry name" value="DAGKc"/>
    <property type="match status" value="1"/>
</dbReference>
<evidence type="ECO:0000256" key="4">
    <source>
        <dbReference type="ARBA" id="ARBA00022741"/>
    </source>
</evidence>
<dbReference type="InterPro" id="IPR045540">
    <property type="entry name" value="YegS/DAGK_C"/>
</dbReference>
<keyword evidence="7" id="KW-0443">Lipid metabolism</keyword>
<evidence type="ECO:0000256" key="7">
    <source>
        <dbReference type="ARBA" id="ARBA00023209"/>
    </source>
</evidence>
<evidence type="ECO:0000256" key="2">
    <source>
        <dbReference type="ARBA" id="ARBA00005983"/>
    </source>
</evidence>
<evidence type="ECO:0000256" key="5">
    <source>
        <dbReference type="ARBA" id="ARBA00022777"/>
    </source>
</evidence>
<feature type="region of interest" description="Disordered" evidence="9">
    <location>
        <begin position="301"/>
        <end position="325"/>
    </location>
</feature>
<evidence type="ECO:0000256" key="9">
    <source>
        <dbReference type="SAM" id="MobiDB-lite"/>
    </source>
</evidence>
<dbReference type="SUPFAM" id="SSF111331">
    <property type="entry name" value="NAD kinase/diacylglycerol kinase-like"/>
    <property type="match status" value="1"/>
</dbReference>
<organism evidence="11 12">
    <name type="scientific">Candidatus Flavonifractor merdigallinarum</name>
    <dbReference type="NCBI Taxonomy" id="2838589"/>
    <lineage>
        <taxon>Bacteria</taxon>
        <taxon>Bacillati</taxon>
        <taxon>Bacillota</taxon>
        <taxon>Clostridia</taxon>
        <taxon>Eubacteriales</taxon>
        <taxon>Oscillospiraceae</taxon>
        <taxon>Flavonifractor</taxon>
    </lineage>
</organism>
<dbReference type="GO" id="GO:0008654">
    <property type="term" value="P:phospholipid biosynthetic process"/>
    <property type="evidence" value="ECO:0007669"/>
    <property type="project" value="UniProtKB-KW"/>
</dbReference>
<keyword evidence="7" id="KW-0444">Lipid biosynthesis</keyword>
<evidence type="ECO:0000313" key="11">
    <source>
        <dbReference type="EMBL" id="HIY20396.1"/>
    </source>
</evidence>
<proteinExistence type="inferred from homology"/>
<evidence type="ECO:0000259" key="10">
    <source>
        <dbReference type="PROSITE" id="PS50146"/>
    </source>
</evidence>
<comment type="caution">
    <text evidence="11">The sequence shown here is derived from an EMBL/GenBank/DDBJ whole genome shotgun (WGS) entry which is preliminary data.</text>
</comment>
<reference evidence="11" key="2">
    <citation type="submission" date="2021-04" db="EMBL/GenBank/DDBJ databases">
        <authorList>
            <person name="Gilroy R."/>
        </authorList>
    </citation>
    <scope>NUCLEOTIDE SEQUENCE</scope>
    <source>
        <strain evidence="11">ChiBcec16_6824</strain>
    </source>
</reference>
<dbReference type="GO" id="GO:0005886">
    <property type="term" value="C:plasma membrane"/>
    <property type="evidence" value="ECO:0007669"/>
    <property type="project" value="TreeGrafter"/>
</dbReference>
<keyword evidence="5 11" id="KW-0418">Kinase</keyword>
<dbReference type="GO" id="GO:0016301">
    <property type="term" value="F:kinase activity"/>
    <property type="evidence" value="ECO:0007669"/>
    <property type="project" value="UniProtKB-KW"/>
</dbReference>
<dbReference type="InterPro" id="IPR001206">
    <property type="entry name" value="Diacylglycerol_kinase_cat_dom"/>
</dbReference>
<evidence type="ECO:0000256" key="1">
    <source>
        <dbReference type="ARBA" id="ARBA00001946"/>
    </source>
</evidence>
<keyword evidence="3" id="KW-0808">Transferase</keyword>
<protein>
    <submittedName>
        <fullName evidence="11">Lipid kinase</fullName>
    </submittedName>
</protein>
<dbReference type="InterPro" id="IPR017438">
    <property type="entry name" value="ATP-NAD_kinase_N"/>
</dbReference>
<feature type="compositionally biased region" description="Basic and acidic residues" evidence="9">
    <location>
        <begin position="311"/>
        <end position="325"/>
    </location>
</feature>
<dbReference type="Gene3D" id="3.40.50.10330">
    <property type="entry name" value="Probable inorganic polyphosphate/atp-NAD kinase, domain 1"/>
    <property type="match status" value="1"/>
</dbReference>
<dbReference type="InterPro" id="IPR050187">
    <property type="entry name" value="Lipid_Phosphate_FormReg"/>
</dbReference>
<dbReference type="Proteomes" id="UP000823868">
    <property type="component" value="Unassembled WGS sequence"/>
</dbReference>
<evidence type="ECO:0000256" key="8">
    <source>
        <dbReference type="ARBA" id="ARBA00023264"/>
    </source>
</evidence>
<sequence>MKHLFLINPSAGMYNRSEELRHKLSDHLDGLGLDWEAVVTRYPGHAAQLAEAAARTGEPVRLYACGGDGTLNELANGAAGYPNAAITQYPCGSGNDFLRLFGPDAPRFYDLRELLDADTAQADLIDCNGRLALNVCSVGFDARIGLGMAEFKKYPMVNGPMAYQLSLVKNLVAGIRRPYEVEVDGERFSGSFTLLCACNGRYYGGGFNPAPDASPDDGLLDFLLVKGVSRLTVARLVRLYAAGRAREIPEIVTLRRGTSMRVHCDRVSMVNLDGERMDTDQLSITLSAKKVGFFFPKGASWHPHSASGTPKQEKSEEKESLSFIS</sequence>
<comment type="cofactor">
    <cofactor evidence="1">
        <name>Mg(2+)</name>
        <dbReference type="ChEBI" id="CHEBI:18420"/>
    </cofactor>
</comment>
<dbReference type="AlphaFoldDB" id="A0A9D1Y9N7"/>
<dbReference type="PANTHER" id="PTHR12358:SF106">
    <property type="entry name" value="LIPID KINASE YEGS"/>
    <property type="match status" value="1"/>
</dbReference>
<dbReference type="Pfam" id="PF00781">
    <property type="entry name" value="DAGK_cat"/>
    <property type="match status" value="1"/>
</dbReference>
<keyword evidence="8" id="KW-1208">Phospholipid metabolism</keyword>
<keyword evidence="7" id="KW-0594">Phospholipid biosynthesis</keyword>
<name>A0A9D1Y9N7_9FIRM</name>
<keyword evidence="4" id="KW-0547">Nucleotide-binding</keyword>
<evidence type="ECO:0000256" key="3">
    <source>
        <dbReference type="ARBA" id="ARBA00022679"/>
    </source>
</evidence>
<evidence type="ECO:0000313" key="12">
    <source>
        <dbReference type="Proteomes" id="UP000823868"/>
    </source>
</evidence>
<feature type="domain" description="DAGKc" evidence="10">
    <location>
        <begin position="1"/>
        <end position="131"/>
    </location>
</feature>